<evidence type="ECO:0000313" key="5">
    <source>
        <dbReference type="EMBL" id="HDX31951.1"/>
    </source>
</evidence>
<dbReference type="InterPro" id="IPR013783">
    <property type="entry name" value="Ig-like_fold"/>
</dbReference>
<dbReference type="PRINTS" id="PR00722">
    <property type="entry name" value="CHYMOTRYPSIN"/>
</dbReference>
<dbReference type="Pfam" id="PF00089">
    <property type="entry name" value="Trypsin"/>
    <property type="match status" value="1"/>
</dbReference>
<dbReference type="InterPro" id="IPR018114">
    <property type="entry name" value="TRYPSIN_HIS"/>
</dbReference>
<protein>
    <submittedName>
        <fullName evidence="5">Trypsin-like serine protease</fullName>
    </submittedName>
</protein>
<dbReference type="PROSITE" id="PS00134">
    <property type="entry name" value="TRYPSIN_HIS"/>
    <property type="match status" value="1"/>
</dbReference>
<dbReference type="EMBL" id="DSMG01000105">
    <property type="protein sequence ID" value="HDX31951.1"/>
    <property type="molecule type" value="Genomic_DNA"/>
</dbReference>
<keyword evidence="2 5" id="KW-0645">Protease</keyword>
<dbReference type="Pfam" id="PF01833">
    <property type="entry name" value="TIG"/>
    <property type="match status" value="1"/>
</dbReference>
<keyword evidence="2" id="KW-0378">Hydrolase</keyword>
<dbReference type="AlphaFoldDB" id="A0A7C1FUN8"/>
<dbReference type="PROSITE" id="PS50240">
    <property type="entry name" value="TRYPSIN_DOM"/>
    <property type="match status" value="1"/>
</dbReference>
<dbReference type="Gene3D" id="2.60.40.10">
    <property type="entry name" value="Immunoglobulins"/>
    <property type="match status" value="1"/>
</dbReference>
<gene>
    <name evidence="5" type="ORF">ENQ20_10745</name>
</gene>
<dbReference type="FunFam" id="2.40.10.10:FF:000003">
    <property type="entry name" value="Transmembrane serine protease 3"/>
    <property type="match status" value="1"/>
</dbReference>
<comment type="caution">
    <text evidence="5">The sequence shown here is derived from an EMBL/GenBank/DDBJ whole genome shotgun (WGS) entry which is preliminary data.</text>
</comment>
<keyword evidence="1" id="KW-1015">Disulfide bond</keyword>
<dbReference type="InterPro" id="IPR002909">
    <property type="entry name" value="IPT_dom"/>
</dbReference>
<dbReference type="InterPro" id="IPR001254">
    <property type="entry name" value="Trypsin_dom"/>
</dbReference>
<organism evidence="5">
    <name type="scientific">Caldilinea aerophila</name>
    <dbReference type="NCBI Taxonomy" id="133453"/>
    <lineage>
        <taxon>Bacteria</taxon>
        <taxon>Bacillati</taxon>
        <taxon>Chloroflexota</taxon>
        <taxon>Caldilineae</taxon>
        <taxon>Caldilineales</taxon>
        <taxon>Caldilineaceae</taxon>
        <taxon>Caldilinea</taxon>
    </lineage>
</organism>
<dbReference type="PROSITE" id="PS00135">
    <property type="entry name" value="TRYPSIN_SER"/>
    <property type="match status" value="1"/>
</dbReference>
<evidence type="ECO:0000256" key="3">
    <source>
        <dbReference type="SAM" id="Phobius"/>
    </source>
</evidence>
<proteinExistence type="predicted"/>
<keyword evidence="3" id="KW-0472">Membrane</keyword>
<feature type="domain" description="Peptidase S1" evidence="4">
    <location>
        <begin position="130"/>
        <end position="368"/>
    </location>
</feature>
<evidence type="ECO:0000259" key="4">
    <source>
        <dbReference type="PROSITE" id="PS50240"/>
    </source>
</evidence>
<dbReference type="Gene3D" id="2.40.10.10">
    <property type="entry name" value="Trypsin-like serine proteases"/>
    <property type="match status" value="1"/>
</dbReference>
<reference evidence="5" key="1">
    <citation type="journal article" date="2020" name="mSystems">
        <title>Genome- and Community-Level Interaction Insights into Carbon Utilization and Element Cycling Functions of Hydrothermarchaeota in Hydrothermal Sediment.</title>
        <authorList>
            <person name="Zhou Z."/>
            <person name="Liu Y."/>
            <person name="Xu W."/>
            <person name="Pan J."/>
            <person name="Luo Z.H."/>
            <person name="Li M."/>
        </authorList>
    </citation>
    <scope>NUCLEOTIDE SEQUENCE [LARGE SCALE GENOMIC DNA]</scope>
    <source>
        <strain evidence="5">SpSt-289</strain>
    </source>
</reference>
<dbReference type="GO" id="GO:0006508">
    <property type="term" value="P:proteolysis"/>
    <property type="evidence" value="ECO:0007669"/>
    <property type="project" value="UniProtKB-KW"/>
</dbReference>
<keyword evidence="2" id="KW-0720">Serine protease</keyword>
<evidence type="ECO:0000256" key="1">
    <source>
        <dbReference type="ARBA" id="ARBA00023157"/>
    </source>
</evidence>
<feature type="transmembrane region" description="Helical" evidence="3">
    <location>
        <begin position="97"/>
        <end position="118"/>
    </location>
</feature>
<dbReference type="InterPro" id="IPR014756">
    <property type="entry name" value="Ig_E-set"/>
</dbReference>
<dbReference type="GO" id="GO:0004252">
    <property type="term" value="F:serine-type endopeptidase activity"/>
    <property type="evidence" value="ECO:0007669"/>
    <property type="project" value="InterPro"/>
</dbReference>
<keyword evidence="3" id="KW-0812">Transmembrane</keyword>
<dbReference type="CDD" id="cd00190">
    <property type="entry name" value="Tryp_SPc"/>
    <property type="match status" value="1"/>
</dbReference>
<dbReference type="Pfam" id="PF18998">
    <property type="entry name" value="Flg_new_2"/>
    <property type="match status" value="1"/>
</dbReference>
<dbReference type="PANTHER" id="PTHR24252:SF7">
    <property type="entry name" value="HYALIN"/>
    <property type="match status" value="1"/>
</dbReference>
<keyword evidence="3" id="KW-1133">Transmembrane helix</keyword>
<dbReference type="InterPro" id="IPR009003">
    <property type="entry name" value="Peptidase_S1_PA"/>
</dbReference>
<evidence type="ECO:0000256" key="2">
    <source>
        <dbReference type="RuleBase" id="RU363034"/>
    </source>
</evidence>
<dbReference type="InterPro" id="IPR001314">
    <property type="entry name" value="Peptidase_S1A"/>
</dbReference>
<dbReference type="PANTHER" id="PTHR24252">
    <property type="entry name" value="ACROSIN-RELATED"/>
    <property type="match status" value="1"/>
</dbReference>
<dbReference type="InterPro" id="IPR033116">
    <property type="entry name" value="TRYPSIN_SER"/>
</dbReference>
<dbReference type="SUPFAM" id="SSF50494">
    <property type="entry name" value="Trypsin-like serine proteases"/>
    <property type="match status" value="1"/>
</dbReference>
<accession>A0A7C1FUN8</accession>
<dbReference type="InterPro" id="IPR043504">
    <property type="entry name" value="Peptidase_S1_PA_chymotrypsin"/>
</dbReference>
<sequence>MIWNMLHLLNYEDLDHGDNKSREISREQGKEAGMAAEVLDRAPGWRRHIFTQRNLALMVGNGLSCRRFERRGQYPPRIQSPQSIERRKPVFFRLTRPVRIVLLAGPWLVLLFMLLAPIQAYAQSSASPDIVGGEDAIPGEFPWQAFLTIGDFMCGGSLITPQWVLTAAHCVTDEDGQVVPTEFVTVRLGKHDLRLWESSEQIRGVTQILVHPQYNPYTTDSDLALLRLLEPAVLNDRVRPIRLLQSPADDALAEPGVLATVTGWGRLEEDRPISFILQKVSVPIVSHQTCNAALGGGITANMLCAGYAEGGKDSCQGDSGGPLIVPDGAGGWKQEGIVSFGYGCARPQLYGVYTRVSRFVEWIGQQVAPLSVSAFAPLRGRVGDSVTITGTGFTEATSVEFDRIPASFTVASDSQLTAVVPEGALAGKIIVRTSFNLVQSAASFTPLYQLEVQSTAFGAVTVEPGNFLCTQASPCLQEMEGGVTAVLMPVAEPDFVFAGWRSSHCAQFDEPCILFMNSDRSALAVFAPPTSTLTLTMTGEGQGLVRLEYENAEEECADACSVELPTRTAVVLTAQPAPGMIFVGWGGDCFGIGPACTVFMIGDQQVAAEFAVERRLYLPAVRR</sequence>
<dbReference type="SUPFAM" id="SSF81296">
    <property type="entry name" value="E set domains"/>
    <property type="match status" value="1"/>
</dbReference>
<dbReference type="SMART" id="SM00020">
    <property type="entry name" value="Tryp_SPc"/>
    <property type="match status" value="1"/>
</dbReference>
<dbReference type="InterPro" id="IPR044060">
    <property type="entry name" value="Bacterial_rp_domain"/>
</dbReference>
<name>A0A7C1FUN8_9CHLR</name>